<evidence type="ECO:0000256" key="1">
    <source>
        <dbReference type="ARBA" id="ARBA00008857"/>
    </source>
</evidence>
<dbReference type="RefSeq" id="WP_035257354.1">
    <property type="nucleotide sequence ID" value="NZ_JFKE01000002.1"/>
</dbReference>
<protein>
    <recommendedName>
        <fullName evidence="10">Integrase</fullName>
    </recommendedName>
</protein>
<sequence>MPAFHFTKRSVDALEKPTNGQILYRDTTLKGFGVRVGSASKVFVAEGQVNHRTRRVTIGRADVISVEEARKRALGILSDMAAGLDPNAEKRRLAQESLTLSQAFDRFFETRSSLANSTRESYQRTANLYLKDWKRTLVTSITRQMVLKRHQRIAKEHGEVTANNAMRHLRSVYNVTAAAYDDFPANPVSILTQARTWYPERRRRGVVSAQDLPDWWAAVMEEPDYARDFLLIAMFTGMRRNEIAALRWEQVSLEERALHIPKTKNGDPLDLPLADFLVTLLRNRKEQANRSPWVFPSFGKTGHIVETKKFTARVAERSGVSFTLHDLRRTFITIAESLDIPHYALKRLLNHRLSGDVTAGYIVSDLERLRGPVSLVAAKILQNVEGRLEQPARIAS</sequence>
<evidence type="ECO:0000256" key="4">
    <source>
        <dbReference type="ARBA" id="ARBA00023172"/>
    </source>
</evidence>
<dbReference type="Pfam" id="PF00589">
    <property type="entry name" value="Phage_integrase"/>
    <property type="match status" value="1"/>
</dbReference>
<dbReference type="GO" id="GO:0015074">
    <property type="term" value="P:DNA integration"/>
    <property type="evidence" value="ECO:0007669"/>
    <property type="project" value="UniProtKB-KW"/>
</dbReference>
<dbReference type="PANTHER" id="PTHR30629:SF2">
    <property type="entry name" value="PROPHAGE INTEGRASE INTS-RELATED"/>
    <property type="match status" value="1"/>
</dbReference>
<dbReference type="GO" id="GO:0006310">
    <property type="term" value="P:DNA recombination"/>
    <property type="evidence" value="ECO:0007669"/>
    <property type="project" value="UniProtKB-KW"/>
</dbReference>
<keyword evidence="2" id="KW-0229">DNA integration</keyword>
<accession>A0A037ZN86</accession>
<dbReference type="InterPro" id="IPR011010">
    <property type="entry name" value="DNA_brk_join_enz"/>
</dbReference>
<dbReference type="InterPro" id="IPR013762">
    <property type="entry name" value="Integrase-like_cat_sf"/>
</dbReference>
<dbReference type="Gene3D" id="3.30.160.390">
    <property type="entry name" value="Integrase, DNA-binding domain"/>
    <property type="match status" value="1"/>
</dbReference>
<feature type="domain" description="Core-binding (CB)" evidence="7">
    <location>
        <begin position="98"/>
        <end position="177"/>
    </location>
</feature>
<dbReference type="InterPro" id="IPR044068">
    <property type="entry name" value="CB"/>
</dbReference>
<evidence type="ECO:0000259" key="6">
    <source>
        <dbReference type="PROSITE" id="PS51898"/>
    </source>
</evidence>
<dbReference type="Pfam" id="PF13356">
    <property type="entry name" value="Arm-DNA-bind_3"/>
    <property type="match status" value="1"/>
</dbReference>
<evidence type="ECO:0000259" key="7">
    <source>
        <dbReference type="PROSITE" id="PS51900"/>
    </source>
</evidence>
<comment type="caution">
    <text evidence="8">The sequence shown here is derived from an EMBL/GenBank/DDBJ whole genome shotgun (WGS) entry which is preliminary data.</text>
</comment>
<dbReference type="InterPro" id="IPR002104">
    <property type="entry name" value="Integrase_catalytic"/>
</dbReference>
<feature type="domain" description="Tyr recombinase" evidence="6">
    <location>
        <begin position="202"/>
        <end position="374"/>
    </location>
</feature>
<dbReference type="Gene3D" id="1.10.443.10">
    <property type="entry name" value="Intergrase catalytic core"/>
    <property type="match status" value="1"/>
</dbReference>
<keyword evidence="9" id="KW-1185">Reference proteome</keyword>
<dbReference type="PROSITE" id="PS51898">
    <property type="entry name" value="TYR_RECOMBINASE"/>
    <property type="match status" value="1"/>
</dbReference>
<organism evidence="8 9">
    <name type="scientific">Actibacterium mucosum KCTC 23349</name>
    <dbReference type="NCBI Taxonomy" id="1454373"/>
    <lineage>
        <taxon>Bacteria</taxon>
        <taxon>Pseudomonadati</taxon>
        <taxon>Pseudomonadota</taxon>
        <taxon>Alphaproteobacteria</taxon>
        <taxon>Rhodobacterales</taxon>
        <taxon>Roseobacteraceae</taxon>
        <taxon>Actibacterium</taxon>
    </lineage>
</organism>
<evidence type="ECO:0000256" key="2">
    <source>
        <dbReference type="ARBA" id="ARBA00022908"/>
    </source>
</evidence>
<dbReference type="OrthoDB" id="6388170at2"/>
<evidence type="ECO:0000256" key="5">
    <source>
        <dbReference type="PROSITE-ProRule" id="PRU01248"/>
    </source>
</evidence>
<dbReference type="EMBL" id="JFKE01000002">
    <property type="protein sequence ID" value="KAJ56301.1"/>
    <property type="molecule type" value="Genomic_DNA"/>
</dbReference>
<dbReference type="PANTHER" id="PTHR30629">
    <property type="entry name" value="PROPHAGE INTEGRASE"/>
    <property type="match status" value="1"/>
</dbReference>
<comment type="similarity">
    <text evidence="1">Belongs to the 'phage' integrase family.</text>
</comment>
<dbReference type="Proteomes" id="UP000026249">
    <property type="component" value="Unassembled WGS sequence"/>
</dbReference>
<evidence type="ECO:0000256" key="3">
    <source>
        <dbReference type="ARBA" id="ARBA00023125"/>
    </source>
</evidence>
<dbReference type="InterPro" id="IPR025166">
    <property type="entry name" value="Integrase_DNA_bind_dom"/>
</dbReference>
<dbReference type="InterPro" id="IPR050808">
    <property type="entry name" value="Phage_Integrase"/>
</dbReference>
<evidence type="ECO:0000313" key="9">
    <source>
        <dbReference type="Proteomes" id="UP000026249"/>
    </source>
</evidence>
<dbReference type="InterPro" id="IPR010998">
    <property type="entry name" value="Integrase_recombinase_N"/>
</dbReference>
<reference evidence="8 9" key="1">
    <citation type="submission" date="2014-03" db="EMBL/GenBank/DDBJ databases">
        <title>Draft Genome Sequence of Actibacterium mucosum KCTC 23349, a Marine Alphaproteobacterium with Complex Ionic Requirements Isolated from Mediterranean Seawater at Malvarrosa Beach, Valencia, Spain.</title>
        <authorList>
            <person name="Arahal D.R."/>
            <person name="Shao Z."/>
            <person name="Lai Q."/>
            <person name="Pujalte M.J."/>
        </authorList>
    </citation>
    <scope>NUCLEOTIDE SEQUENCE [LARGE SCALE GENOMIC DNA]</scope>
    <source>
        <strain evidence="8 9">KCTC 23349</strain>
    </source>
</reference>
<dbReference type="GO" id="GO:0003677">
    <property type="term" value="F:DNA binding"/>
    <property type="evidence" value="ECO:0007669"/>
    <property type="project" value="UniProtKB-UniRule"/>
</dbReference>
<dbReference type="InterPro" id="IPR038488">
    <property type="entry name" value="Integrase_DNA-bd_sf"/>
</dbReference>
<dbReference type="Gene3D" id="1.10.150.130">
    <property type="match status" value="1"/>
</dbReference>
<dbReference type="STRING" id="1454373.ACMU_04975"/>
<proteinExistence type="inferred from homology"/>
<evidence type="ECO:0008006" key="10">
    <source>
        <dbReference type="Google" id="ProtNLM"/>
    </source>
</evidence>
<evidence type="ECO:0000313" key="8">
    <source>
        <dbReference type="EMBL" id="KAJ56301.1"/>
    </source>
</evidence>
<name>A0A037ZN86_9RHOB</name>
<gene>
    <name evidence="8" type="ORF">ACMU_04975</name>
</gene>
<keyword evidence="4" id="KW-0233">DNA recombination</keyword>
<keyword evidence="3 5" id="KW-0238">DNA-binding</keyword>
<dbReference type="AlphaFoldDB" id="A0A037ZN86"/>
<dbReference type="SUPFAM" id="SSF56349">
    <property type="entry name" value="DNA breaking-rejoining enzymes"/>
    <property type="match status" value="1"/>
</dbReference>
<dbReference type="PROSITE" id="PS51900">
    <property type="entry name" value="CB"/>
    <property type="match status" value="1"/>
</dbReference>